<feature type="transmembrane region" description="Helical" evidence="7">
    <location>
        <begin position="251"/>
        <end position="273"/>
    </location>
</feature>
<dbReference type="InterPro" id="IPR050171">
    <property type="entry name" value="MFS_Transporters"/>
</dbReference>
<dbReference type="PANTHER" id="PTHR23517:SF3">
    <property type="entry name" value="INTEGRAL MEMBRANE TRANSPORT PROTEIN"/>
    <property type="match status" value="1"/>
</dbReference>
<accession>A0ABR8RP17</accession>
<keyword evidence="3" id="KW-1003">Cell membrane</keyword>
<sequence length="408" mass="41023">MNRHRSFPGWLRVAPALVVMAWGGNHFTPLLHMYQDLGNYSVVMVDLFLGMYVLGLVPGLLVAGPLSDRYGRKPLAVVGVLGGIGASALLALGFGSEVVICLGRLLAGLSVGVAMSVGTSWVKELSSAPFDLGTDPTAGARRPSLSLTLGFGIGAGVSGVLAQWGPWPTITPYVVHVALSVVALVLLATATETIGGHRSTTSLLADLRVPAASHRRFVRVVVPAAPWIFGAAGIAYAVMPQLVTEQTGDLSLAYATLLTVLTLGTGAVVQSFVAAIDRVTGGRALVVGMGLMLLGMALAATNATVLSPVLGGLAAVTLGAAYGICVVAGLIEVQAVATPTDLAGLTGVYYSLSYVGFLLPVVLAGATALAGYTVLLVVVALACAGCLVAGARGRGGGGGGGDGVSPTA</sequence>
<evidence type="ECO:0000256" key="6">
    <source>
        <dbReference type="ARBA" id="ARBA00023136"/>
    </source>
</evidence>
<evidence type="ECO:0000259" key="8">
    <source>
        <dbReference type="PROSITE" id="PS50850"/>
    </source>
</evidence>
<dbReference type="InterPro" id="IPR036259">
    <property type="entry name" value="MFS_trans_sf"/>
</dbReference>
<name>A0ABR8RP17_9CELL</name>
<gene>
    <name evidence="9" type="ORF">H9652_03675</name>
</gene>
<feature type="transmembrane region" description="Helical" evidence="7">
    <location>
        <begin position="309"/>
        <end position="330"/>
    </location>
</feature>
<proteinExistence type="predicted"/>
<feature type="transmembrane region" description="Helical" evidence="7">
    <location>
        <begin position="9"/>
        <end position="28"/>
    </location>
</feature>
<keyword evidence="4 7" id="KW-0812">Transmembrane</keyword>
<evidence type="ECO:0000256" key="5">
    <source>
        <dbReference type="ARBA" id="ARBA00022989"/>
    </source>
</evidence>
<evidence type="ECO:0000256" key="7">
    <source>
        <dbReference type="SAM" id="Phobius"/>
    </source>
</evidence>
<protein>
    <submittedName>
        <fullName evidence="9">MFS transporter</fullName>
    </submittedName>
</protein>
<comment type="caution">
    <text evidence="9">The sequence shown here is derived from an EMBL/GenBank/DDBJ whole genome shotgun (WGS) entry which is preliminary data.</text>
</comment>
<dbReference type="Gene3D" id="1.20.1250.20">
    <property type="entry name" value="MFS general substrate transporter like domains"/>
    <property type="match status" value="1"/>
</dbReference>
<reference evidence="9 10" key="1">
    <citation type="submission" date="2020-08" db="EMBL/GenBank/DDBJ databases">
        <title>A Genomic Blueprint of the Chicken Gut Microbiome.</title>
        <authorList>
            <person name="Gilroy R."/>
            <person name="Ravi A."/>
            <person name="Getino M."/>
            <person name="Pursley I."/>
            <person name="Horton D.L."/>
            <person name="Alikhan N.-F."/>
            <person name="Baker D."/>
            <person name="Gharbi K."/>
            <person name="Hall N."/>
            <person name="Watson M."/>
            <person name="Adriaenssens E.M."/>
            <person name="Foster-Nyarko E."/>
            <person name="Jarju S."/>
            <person name="Secka A."/>
            <person name="Antonio M."/>
            <person name="Oren A."/>
            <person name="Chaudhuri R."/>
            <person name="La Ragione R.M."/>
            <person name="Hildebrand F."/>
            <person name="Pallen M.J."/>
        </authorList>
    </citation>
    <scope>NUCLEOTIDE SEQUENCE [LARGE SCALE GENOMIC DNA]</scope>
    <source>
        <strain evidence="9 10">Sa4CUA1</strain>
    </source>
</reference>
<dbReference type="EMBL" id="JACSQQ010000004">
    <property type="protein sequence ID" value="MBD7949508.1"/>
    <property type="molecule type" value="Genomic_DNA"/>
</dbReference>
<feature type="transmembrane region" description="Helical" evidence="7">
    <location>
        <begin position="170"/>
        <end position="190"/>
    </location>
</feature>
<feature type="transmembrane region" description="Helical" evidence="7">
    <location>
        <begin position="143"/>
        <end position="164"/>
    </location>
</feature>
<comment type="subcellular location">
    <subcellularLocation>
        <location evidence="1">Cell membrane</location>
        <topology evidence="1">Multi-pass membrane protein</topology>
    </subcellularLocation>
</comment>
<organism evidence="9 10">
    <name type="scientific">Oerskovia rustica</name>
    <dbReference type="NCBI Taxonomy" id="2762237"/>
    <lineage>
        <taxon>Bacteria</taxon>
        <taxon>Bacillati</taxon>
        <taxon>Actinomycetota</taxon>
        <taxon>Actinomycetes</taxon>
        <taxon>Micrococcales</taxon>
        <taxon>Cellulomonadaceae</taxon>
        <taxon>Oerskovia</taxon>
    </lineage>
</organism>
<dbReference type="PROSITE" id="PS00216">
    <property type="entry name" value="SUGAR_TRANSPORT_1"/>
    <property type="match status" value="1"/>
</dbReference>
<keyword evidence="10" id="KW-1185">Reference proteome</keyword>
<feature type="transmembrane region" description="Helical" evidence="7">
    <location>
        <begin position="102"/>
        <end position="122"/>
    </location>
</feature>
<evidence type="ECO:0000313" key="10">
    <source>
        <dbReference type="Proteomes" id="UP000641803"/>
    </source>
</evidence>
<feature type="domain" description="Major facilitator superfamily (MFS) profile" evidence="8">
    <location>
        <begin position="1"/>
        <end position="394"/>
    </location>
</feature>
<feature type="transmembrane region" description="Helical" evidence="7">
    <location>
        <begin position="342"/>
        <end position="363"/>
    </location>
</feature>
<dbReference type="Proteomes" id="UP000641803">
    <property type="component" value="Unassembled WGS sequence"/>
</dbReference>
<dbReference type="SUPFAM" id="SSF103473">
    <property type="entry name" value="MFS general substrate transporter"/>
    <property type="match status" value="1"/>
</dbReference>
<evidence type="ECO:0000256" key="3">
    <source>
        <dbReference type="ARBA" id="ARBA00022475"/>
    </source>
</evidence>
<feature type="transmembrane region" description="Helical" evidence="7">
    <location>
        <begin position="285"/>
        <end position="303"/>
    </location>
</feature>
<evidence type="ECO:0000256" key="2">
    <source>
        <dbReference type="ARBA" id="ARBA00022448"/>
    </source>
</evidence>
<feature type="transmembrane region" description="Helical" evidence="7">
    <location>
        <begin position="75"/>
        <end position="96"/>
    </location>
</feature>
<dbReference type="InterPro" id="IPR020846">
    <property type="entry name" value="MFS_dom"/>
</dbReference>
<dbReference type="PROSITE" id="PS50850">
    <property type="entry name" value="MFS"/>
    <property type="match status" value="1"/>
</dbReference>
<dbReference type="Pfam" id="PF07690">
    <property type="entry name" value="MFS_1"/>
    <property type="match status" value="1"/>
</dbReference>
<evidence type="ECO:0000313" key="9">
    <source>
        <dbReference type="EMBL" id="MBD7949508.1"/>
    </source>
</evidence>
<dbReference type="PANTHER" id="PTHR23517">
    <property type="entry name" value="RESISTANCE PROTEIN MDTM, PUTATIVE-RELATED-RELATED"/>
    <property type="match status" value="1"/>
</dbReference>
<dbReference type="InterPro" id="IPR011701">
    <property type="entry name" value="MFS"/>
</dbReference>
<evidence type="ECO:0000256" key="1">
    <source>
        <dbReference type="ARBA" id="ARBA00004651"/>
    </source>
</evidence>
<dbReference type="RefSeq" id="WP_191794848.1">
    <property type="nucleotide sequence ID" value="NZ_JACSQQ010000004.1"/>
</dbReference>
<keyword evidence="5 7" id="KW-1133">Transmembrane helix</keyword>
<dbReference type="InterPro" id="IPR005829">
    <property type="entry name" value="Sugar_transporter_CS"/>
</dbReference>
<feature type="transmembrane region" description="Helical" evidence="7">
    <location>
        <begin position="217"/>
        <end position="239"/>
    </location>
</feature>
<keyword evidence="2" id="KW-0813">Transport</keyword>
<keyword evidence="6 7" id="KW-0472">Membrane</keyword>
<feature type="transmembrane region" description="Helical" evidence="7">
    <location>
        <begin position="40"/>
        <end position="63"/>
    </location>
</feature>
<feature type="transmembrane region" description="Helical" evidence="7">
    <location>
        <begin position="369"/>
        <end position="389"/>
    </location>
</feature>
<evidence type="ECO:0000256" key="4">
    <source>
        <dbReference type="ARBA" id="ARBA00022692"/>
    </source>
</evidence>